<dbReference type="InterPro" id="IPR016181">
    <property type="entry name" value="Acyl_CoA_acyltransferase"/>
</dbReference>
<dbReference type="EMBL" id="PYMA01000002">
    <property type="protein sequence ID" value="PSW21198.1"/>
    <property type="molecule type" value="Genomic_DNA"/>
</dbReference>
<proteinExistence type="predicted"/>
<dbReference type="SUPFAM" id="SSF55729">
    <property type="entry name" value="Acyl-CoA N-acyltransferases (Nat)"/>
    <property type="match status" value="1"/>
</dbReference>
<name>A0A2T3NYB6_9GAMM</name>
<sequence length="376" mass="43701">MIKGRIVSNRKRNTIQCEIFKNPNQAWLEEAWCDLEQRSTGNFFLSWLWIGTWIDNFVNEFYVIEARLNNKIVGLGVLVKQPTKYPLSAIKTKYYLHRTGRQDLDQVWIEYNDFLVDAENEESIRVAMAKRLVNELDRLDAIVIGASDEDRFSCINEFGLKSRKIWETANYALDLDELRDKKISVLESLSRNTRSQILRSIRSYEKIGAISINKACSIDAAKEMLLQAKPLHLARWKNAGIKSGFTNEKFVAFHEKIIERGVENKVVELNHIKVGNETISIIYNFNYKGKIYFYLCGINYCYKSSHFKPGLVSHYLLINKALEEGLETYDFMAGEARYKASFSNRKGTLSVSQYEVPSKRLEFEGKLREFKQQFIS</sequence>
<accession>A0A2T3NYB6</accession>
<reference evidence="2 3" key="1">
    <citation type="submission" date="2018-01" db="EMBL/GenBank/DDBJ databases">
        <title>Whole genome sequencing of Histamine producing bacteria.</title>
        <authorList>
            <person name="Butler K."/>
        </authorList>
    </citation>
    <scope>NUCLEOTIDE SEQUENCE [LARGE SCALE GENOMIC DNA]</scope>
    <source>
        <strain evidence="2 3">DSM 100436</strain>
    </source>
</reference>
<dbReference type="Proteomes" id="UP000241771">
    <property type="component" value="Unassembled WGS sequence"/>
</dbReference>
<gene>
    <name evidence="2" type="ORF">C9I98_04395</name>
</gene>
<comment type="caution">
    <text evidence="2">The sequence shown here is derived from an EMBL/GenBank/DDBJ whole genome shotgun (WGS) entry which is preliminary data.</text>
</comment>
<dbReference type="InterPro" id="IPR038740">
    <property type="entry name" value="BioF2-like_GNAT_dom"/>
</dbReference>
<evidence type="ECO:0000313" key="2">
    <source>
        <dbReference type="EMBL" id="PSW21198.1"/>
    </source>
</evidence>
<dbReference type="Pfam" id="PF13480">
    <property type="entry name" value="Acetyltransf_6"/>
    <property type="match status" value="1"/>
</dbReference>
<dbReference type="Gene3D" id="3.40.630.30">
    <property type="match status" value="1"/>
</dbReference>
<organism evidence="2 3">
    <name type="scientific">Photobacterium sanctipauli</name>
    <dbReference type="NCBI Taxonomy" id="1342794"/>
    <lineage>
        <taxon>Bacteria</taxon>
        <taxon>Pseudomonadati</taxon>
        <taxon>Pseudomonadota</taxon>
        <taxon>Gammaproteobacteria</taxon>
        <taxon>Vibrionales</taxon>
        <taxon>Vibrionaceae</taxon>
        <taxon>Photobacterium</taxon>
    </lineage>
</organism>
<dbReference type="AlphaFoldDB" id="A0A2T3NYB6"/>
<keyword evidence="3" id="KW-1185">Reference proteome</keyword>
<evidence type="ECO:0000259" key="1">
    <source>
        <dbReference type="Pfam" id="PF13480"/>
    </source>
</evidence>
<protein>
    <recommendedName>
        <fullName evidence="1">BioF2-like acetyltransferase domain-containing protein</fullName>
    </recommendedName>
</protein>
<feature type="domain" description="BioF2-like acetyltransferase" evidence="1">
    <location>
        <begin position="191"/>
        <end position="339"/>
    </location>
</feature>
<evidence type="ECO:0000313" key="3">
    <source>
        <dbReference type="Proteomes" id="UP000241771"/>
    </source>
</evidence>